<dbReference type="SMART" id="SM00387">
    <property type="entry name" value="HATPase_c"/>
    <property type="match status" value="1"/>
</dbReference>
<dbReference type="PROSITE" id="PS50109">
    <property type="entry name" value="HIS_KIN"/>
    <property type="match status" value="1"/>
</dbReference>
<evidence type="ECO:0000256" key="1">
    <source>
        <dbReference type="ARBA" id="ARBA00000085"/>
    </source>
</evidence>
<feature type="transmembrane region" description="Helical" evidence="12">
    <location>
        <begin position="16"/>
        <end position="38"/>
    </location>
</feature>
<keyword evidence="5" id="KW-0597">Phosphoprotein</keyword>
<dbReference type="PROSITE" id="PS50885">
    <property type="entry name" value="HAMP"/>
    <property type="match status" value="1"/>
</dbReference>
<sequence length="400" mass="43298">MNRLLPRNWTIRGRLTALYGVLFFLAGAILLALTYLLVRQILERSAPQPVDSGALRVALSRLGTLPLGEGGKEISLEELVNTFRAAQDQQRQEVLSSLLTQGSVALVCVGLVAAALGWLLARRVLQPVHKITETAKRIASSDASRGLHERITHTGPRDEVTELAQTFNAMLERLDRSFDGQTRFIANASHEMRTPLAVKRALIEITVTRPGTSQDAKQLGESLLEINARHERLIDGLLTLADSQNELADVSPLDLADVADHVLHQLSVTAADADITIKPATLSAAPAAGDAVLLERLTQNLVENAIRHNHPGGWLAVSTSSSNGESRVTVSNTGPAVRPYEVEVLFQPFRRLERERTAGERGFGLGLSIARAISRAHNGDVTAVPRPEGGLDVTLTLPRS</sequence>
<dbReference type="CDD" id="cd00082">
    <property type="entry name" value="HisKA"/>
    <property type="match status" value="1"/>
</dbReference>
<dbReference type="InterPro" id="IPR036097">
    <property type="entry name" value="HisK_dim/P_sf"/>
</dbReference>
<dbReference type="SMART" id="SM00304">
    <property type="entry name" value="HAMP"/>
    <property type="match status" value="1"/>
</dbReference>
<dbReference type="CDD" id="cd06225">
    <property type="entry name" value="HAMP"/>
    <property type="match status" value="1"/>
</dbReference>
<evidence type="ECO:0000256" key="10">
    <source>
        <dbReference type="ARBA" id="ARBA00023012"/>
    </source>
</evidence>
<accession>A0ABS4TIX1</accession>
<dbReference type="Gene3D" id="3.30.565.10">
    <property type="entry name" value="Histidine kinase-like ATPase, C-terminal domain"/>
    <property type="match status" value="1"/>
</dbReference>
<keyword evidence="11 12" id="KW-0472">Membrane</keyword>
<keyword evidence="7 12" id="KW-0812">Transmembrane</keyword>
<feature type="domain" description="HAMP" evidence="14">
    <location>
        <begin position="122"/>
        <end position="179"/>
    </location>
</feature>
<dbReference type="Gene3D" id="1.10.287.130">
    <property type="match status" value="1"/>
</dbReference>
<comment type="catalytic activity">
    <reaction evidence="1">
        <text>ATP + protein L-histidine = ADP + protein N-phospho-L-histidine.</text>
        <dbReference type="EC" id="2.7.13.3"/>
    </reaction>
</comment>
<dbReference type="PANTHER" id="PTHR45436">
    <property type="entry name" value="SENSOR HISTIDINE KINASE YKOH"/>
    <property type="match status" value="1"/>
</dbReference>
<evidence type="ECO:0000256" key="12">
    <source>
        <dbReference type="SAM" id="Phobius"/>
    </source>
</evidence>
<evidence type="ECO:0000256" key="6">
    <source>
        <dbReference type="ARBA" id="ARBA00022679"/>
    </source>
</evidence>
<evidence type="ECO:0000256" key="7">
    <source>
        <dbReference type="ARBA" id="ARBA00022692"/>
    </source>
</evidence>
<dbReference type="InterPro" id="IPR050428">
    <property type="entry name" value="TCS_sensor_his_kinase"/>
</dbReference>
<evidence type="ECO:0000259" key="14">
    <source>
        <dbReference type="PROSITE" id="PS50885"/>
    </source>
</evidence>
<evidence type="ECO:0000256" key="8">
    <source>
        <dbReference type="ARBA" id="ARBA00022777"/>
    </source>
</evidence>
<dbReference type="SMART" id="SM00388">
    <property type="entry name" value="HisKA"/>
    <property type="match status" value="1"/>
</dbReference>
<proteinExistence type="predicted"/>
<evidence type="ECO:0000256" key="2">
    <source>
        <dbReference type="ARBA" id="ARBA00004141"/>
    </source>
</evidence>
<dbReference type="GO" id="GO:0016301">
    <property type="term" value="F:kinase activity"/>
    <property type="evidence" value="ECO:0007669"/>
    <property type="project" value="UniProtKB-KW"/>
</dbReference>
<evidence type="ECO:0000313" key="16">
    <source>
        <dbReference type="Proteomes" id="UP001519332"/>
    </source>
</evidence>
<dbReference type="RefSeq" id="WP_245378327.1">
    <property type="nucleotide sequence ID" value="NZ_JAGINW010000001.1"/>
</dbReference>
<evidence type="ECO:0000256" key="3">
    <source>
        <dbReference type="ARBA" id="ARBA00004236"/>
    </source>
</evidence>
<dbReference type="SUPFAM" id="SSF55874">
    <property type="entry name" value="ATPase domain of HSP90 chaperone/DNA topoisomerase II/histidine kinase"/>
    <property type="match status" value="1"/>
</dbReference>
<dbReference type="InterPro" id="IPR003660">
    <property type="entry name" value="HAMP_dom"/>
</dbReference>
<comment type="caution">
    <text evidence="15">The sequence shown here is derived from an EMBL/GenBank/DDBJ whole genome shotgun (WGS) entry which is preliminary data.</text>
</comment>
<evidence type="ECO:0000256" key="4">
    <source>
        <dbReference type="ARBA" id="ARBA00012438"/>
    </source>
</evidence>
<dbReference type="Gene3D" id="6.10.340.10">
    <property type="match status" value="1"/>
</dbReference>
<dbReference type="EC" id="2.7.13.3" evidence="4"/>
<dbReference type="Pfam" id="PF00672">
    <property type="entry name" value="HAMP"/>
    <property type="match status" value="1"/>
</dbReference>
<dbReference type="InterPro" id="IPR003661">
    <property type="entry name" value="HisK_dim/P_dom"/>
</dbReference>
<dbReference type="SUPFAM" id="SSF158472">
    <property type="entry name" value="HAMP domain-like"/>
    <property type="match status" value="1"/>
</dbReference>
<protein>
    <recommendedName>
        <fullName evidence="4">histidine kinase</fullName>
        <ecNumber evidence="4">2.7.13.3</ecNumber>
    </recommendedName>
</protein>
<evidence type="ECO:0000256" key="5">
    <source>
        <dbReference type="ARBA" id="ARBA00022553"/>
    </source>
</evidence>
<keyword evidence="10" id="KW-0902">Two-component regulatory system</keyword>
<gene>
    <name evidence="15" type="ORF">JOF56_004213</name>
</gene>
<evidence type="ECO:0000256" key="9">
    <source>
        <dbReference type="ARBA" id="ARBA00022989"/>
    </source>
</evidence>
<comment type="subcellular location">
    <subcellularLocation>
        <location evidence="3">Cell membrane</location>
    </subcellularLocation>
    <subcellularLocation>
        <location evidence="2">Membrane</location>
        <topology evidence="2">Multi-pass membrane protein</topology>
    </subcellularLocation>
</comment>
<dbReference type="InterPro" id="IPR004358">
    <property type="entry name" value="Sig_transdc_His_kin-like_C"/>
</dbReference>
<evidence type="ECO:0000256" key="11">
    <source>
        <dbReference type="ARBA" id="ARBA00023136"/>
    </source>
</evidence>
<keyword evidence="8 15" id="KW-0418">Kinase</keyword>
<name>A0ABS4TIX1_9PSEU</name>
<dbReference type="InterPro" id="IPR036890">
    <property type="entry name" value="HATPase_C_sf"/>
</dbReference>
<dbReference type="PANTHER" id="PTHR45436:SF15">
    <property type="entry name" value="SENSOR HISTIDINE KINASE CUSS"/>
    <property type="match status" value="1"/>
</dbReference>
<dbReference type="Pfam" id="PF00512">
    <property type="entry name" value="HisKA"/>
    <property type="match status" value="1"/>
</dbReference>
<keyword evidence="6" id="KW-0808">Transferase</keyword>
<evidence type="ECO:0000313" key="15">
    <source>
        <dbReference type="EMBL" id="MBP2323828.1"/>
    </source>
</evidence>
<feature type="domain" description="Histidine kinase" evidence="13">
    <location>
        <begin position="187"/>
        <end position="400"/>
    </location>
</feature>
<organism evidence="15 16">
    <name type="scientific">Kibdelosporangium banguiense</name>
    <dbReference type="NCBI Taxonomy" id="1365924"/>
    <lineage>
        <taxon>Bacteria</taxon>
        <taxon>Bacillati</taxon>
        <taxon>Actinomycetota</taxon>
        <taxon>Actinomycetes</taxon>
        <taxon>Pseudonocardiales</taxon>
        <taxon>Pseudonocardiaceae</taxon>
        <taxon>Kibdelosporangium</taxon>
    </lineage>
</organism>
<keyword evidence="16" id="KW-1185">Reference proteome</keyword>
<feature type="transmembrane region" description="Helical" evidence="12">
    <location>
        <begin position="98"/>
        <end position="121"/>
    </location>
</feature>
<evidence type="ECO:0000259" key="13">
    <source>
        <dbReference type="PROSITE" id="PS50109"/>
    </source>
</evidence>
<dbReference type="EMBL" id="JAGINW010000001">
    <property type="protein sequence ID" value="MBP2323828.1"/>
    <property type="molecule type" value="Genomic_DNA"/>
</dbReference>
<dbReference type="InterPro" id="IPR005467">
    <property type="entry name" value="His_kinase_dom"/>
</dbReference>
<reference evidence="15 16" key="1">
    <citation type="submission" date="2021-03" db="EMBL/GenBank/DDBJ databases">
        <title>Sequencing the genomes of 1000 actinobacteria strains.</title>
        <authorList>
            <person name="Klenk H.-P."/>
        </authorList>
    </citation>
    <scope>NUCLEOTIDE SEQUENCE [LARGE SCALE GENOMIC DNA]</scope>
    <source>
        <strain evidence="15 16">DSM 46670</strain>
    </source>
</reference>
<dbReference type="Proteomes" id="UP001519332">
    <property type="component" value="Unassembled WGS sequence"/>
</dbReference>
<dbReference type="InterPro" id="IPR003594">
    <property type="entry name" value="HATPase_dom"/>
</dbReference>
<dbReference type="Pfam" id="PF02518">
    <property type="entry name" value="HATPase_c"/>
    <property type="match status" value="1"/>
</dbReference>
<keyword evidence="9 12" id="KW-1133">Transmembrane helix</keyword>
<dbReference type="PRINTS" id="PR00344">
    <property type="entry name" value="BCTRLSENSOR"/>
</dbReference>
<dbReference type="SUPFAM" id="SSF47384">
    <property type="entry name" value="Homodimeric domain of signal transducing histidine kinase"/>
    <property type="match status" value="1"/>
</dbReference>